<accession>A0A370DDE9</accession>
<protein>
    <recommendedName>
        <fullName evidence="5">HTH lysR-type domain-containing protein</fullName>
    </recommendedName>
</protein>
<dbReference type="SUPFAM" id="SSF53850">
    <property type="entry name" value="Periplasmic binding protein-like II"/>
    <property type="match status" value="1"/>
</dbReference>
<comment type="similarity">
    <text evidence="1">Belongs to the LysR transcriptional regulatory family.</text>
</comment>
<evidence type="ECO:0000313" key="6">
    <source>
        <dbReference type="EMBL" id="RDH82600.1"/>
    </source>
</evidence>
<dbReference type="SUPFAM" id="SSF46785">
    <property type="entry name" value="Winged helix' DNA-binding domain"/>
    <property type="match status" value="1"/>
</dbReference>
<evidence type="ECO:0000256" key="2">
    <source>
        <dbReference type="ARBA" id="ARBA00023015"/>
    </source>
</evidence>
<keyword evidence="3" id="KW-0238">DNA-binding</keyword>
<evidence type="ECO:0000256" key="1">
    <source>
        <dbReference type="ARBA" id="ARBA00009437"/>
    </source>
</evidence>
<proteinExistence type="inferred from homology"/>
<dbReference type="Proteomes" id="UP000254266">
    <property type="component" value="Unassembled WGS sequence"/>
</dbReference>
<dbReference type="Gene3D" id="1.10.10.10">
    <property type="entry name" value="Winged helix-like DNA-binding domain superfamily/Winged helix DNA-binding domain"/>
    <property type="match status" value="1"/>
</dbReference>
<name>A0A370DDE9_9GAMM</name>
<dbReference type="InterPro" id="IPR036388">
    <property type="entry name" value="WH-like_DNA-bd_sf"/>
</dbReference>
<dbReference type="InterPro" id="IPR005119">
    <property type="entry name" value="LysR_subst-bd"/>
</dbReference>
<evidence type="ECO:0000256" key="4">
    <source>
        <dbReference type="ARBA" id="ARBA00023163"/>
    </source>
</evidence>
<dbReference type="Gene3D" id="3.40.190.290">
    <property type="match status" value="1"/>
</dbReference>
<organism evidence="6 7">
    <name type="scientific">endosymbiont of Galathealinum brachiosum</name>
    <dbReference type="NCBI Taxonomy" id="2200906"/>
    <lineage>
        <taxon>Bacteria</taxon>
        <taxon>Pseudomonadati</taxon>
        <taxon>Pseudomonadota</taxon>
        <taxon>Gammaproteobacteria</taxon>
        <taxon>sulfur-oxidizing symbionts</taxon>
    </lineage>
</organism>
<dbReference type="GO" id="GO:0000976">
    <property type="term" value="F:transcription cis-regulatory region binding"/>
    <property type="evidence" value="ECO:0007669"/>
    <property type="project" value="TreeGrafter"/>
</dbReference>
<gene>
    <name evidence="6" type="ORF">DIZ80_09960</name>
</gene>
<dbReference type="PROSITE" id="PS50931">
    <property type="entry name" value="HTH_LYSR"/>
    <property type="match status" value="1"/>
</dbReference>
<dbReference type="GO" id="GO:0003700">
    <property type="term" value="F:DNA-binding transcription factor activity"/>
    <property type="evidence" value="ECO:0007669"/>
    <property type="project" value="InterPro"/>
</dbReference>
<keyword evidence="2" id="KW-0805">Transcription regulation</keyword>
<dbReference type="InterPro" id="IPR036390">
    <property type="entry name" value="WH_DNA-bd_sf"/>
</dbReference>
<sequence>MEYINLPDYKSLATLKAVVELGSVNRAADALYIGQPAVTKRLRSLDSCYGVPLMQQQGRKLELTIAGEKVYAYARLVLQHQESLLDDLASLRTGHNRLRLEVTFAIGEHILPDILMHFADSQPDLRIDSRLGYSRRIHTRLATGLADIALLEQSPRHPNIKVEPWMQDELLLVCGPGHPLWGKEAIELSELETLHYVLREAQSSIRNTLDKTMHDESIKLDNIDMEVGSTDTIIEILQRGKQVSFLPQFAVSSFLERNSLHQIKIRHLQINRTLWIAYNIANLSPQAVDSFIGMLKEITTQRSIHSTSS</sequence>
<dbReference type="Pfam" id="PF00126">
    <property type="entry name" value="HTH_1"/>
    <property type="match status" value="1"/>
</dbReference>
<feature type="domain" description="HTH lysR-type" evidence="5">
    <location>
        <begin position="7"/>
        <end position="64"/>
    </location>
</feature>
<dbReference type="Pfam" id="PF03466">
    <property type="entry name" value="LysR_substrate"/>
    <property type="match status" value="1"/>
</dbReference>
<dbReference type="EMBL" id="QFXC01000011">
    <property type="protein sequence ID" value="RDH82600.1"/>
    <property type="molecule type" value="Genomic_DNA"/>
</dbReference>
<evidence type="ECO:0000256" key="3">
    <source>
        <dbReference type="ARBA" id="ARBA00023125"/>
    </source>
</evidence>
<dbReference type="InterPro" id="IPR000847">
    <property type="entry name" value="LysR_HTH_N"/>
</dbReference>
<comment type="caution">
    <text evidence="6">The sequence shown here is derived from an EMBL/GenBank/DDBJ whole genome shotgun (WGS) entry which is preliminary data.</text>
</comment>
<keyword evidence="4" id="KW-0804">Transcription</keyword>
<evidence type="ECO:0000259" key="5">
    <source>
        <dbReference type="PROSITE" id="PS50931"/>
    </source>
</evidence>
<dbReference type="AlphaFoldDB" id="A0A370DDE9"/>
<dbReference type="PANTHER" id="PTHR30126:SF39">
    <property type="entry name" value="HTH-TYPE TRANSCRIPTIONAL REGULATOR CYSL"/>
    <property type="match status" value="1"/>
</dbReference>
<reference evidence="6 7" key="1">
    <citation type="journal article" date="2018" name="ISME J.">
        <title>Endosymbiont genomes yield clues of tubeworm success.</title>
        <authorList>
            <person name="Li Y."/>
            <person name="Liles M.R."/>
            <person name="Halanych K.M."/>
        </authorList>
    </citation>
    <scope>NUCLEOTIDE SEQUENCE [LARGE SCALE GENOMIC DNA]</scope>
    <source>
        <strain evidence="6">A1464</strain>
    </source>
</reference>
<dbReference type="PANTHER" id="PTHR30126">
    <property type="entry name" value="HTH-TYPE TRANSCRIPTIONAL REGULATOR"/>
    <property type="match status" value="1"/>
</dbReference>
<evidence type="ECO:0000313" key="7">
    <source>
        <dbReference type="Proteomes" id="UP000254266"/>
    </source>
</evidence>
<keyword evidence="7" id="KW-1185">Reference proteome</keyword>